<dbReference type="CDD" id="cd11561">
    <property type="entry name" value="W2_eIF5"/>
    <property type="match status" value="1"/>
</dbReference>
<dbReference type="Pfam" id="PF00293">
    <property type="entry name" value="NUDIX"/>
    <property type="match status" value="1"/>
</dbReference>
<keyword evidence="6" id="KW-0378">Hydrolase</keyword>
<dbReference type="PANTHER" id="PTHR21340">
    <property type="entry name" value="DIADENOSINE 5,5-P1,P4-TETRAPHOSPHATE PYROPHOSPHOHYDROLASE MUTT"/>
    <property type="match status" value="1"/>
</dbReference>
<sequence length="857" mass="97422">MDKSLHVTGILIYRHQRNSTEILLVNDSFNHKRHWTAPKGRVIGDEDELKCALRETLEITGLSVKDLKVEESFRAEIKYLSGTKPKRVVYYLAELTDSSRVLPTGEGVQFSWCNLQQATDKALYRTMQDVLRMAFTAAEANRAKALAAAPPKIHRNHSNNSGGDSLESNMKNLNIALPLDSQRQAITRDYNNNRHGGNGQGQNRDRGDRDGSGRYNNNNGGNNNSGGSGNSHADNPNYKTRLCERFETEQFCPYYGKCTFAHGAAELRQRPASADQQDKPVSAVQASYQNRAKRTEPTEGEFHKTRLCERFMNDGECPFGTKCTYAHGREELRQRAGHQNNQNNQNSANVSYNNAGNNNGQNRGYSRDGQNGERPYRSNGEGYQDRGGYRSQQQQGSLTERSEDRPYRSVRSEGPYRSTFAENARENRDGPYRPPQVIEQEKTSSSSFRAQAEANPTGAYRPPGSRNLSSQTNDDSLSRSVLAPRTSIVAPVAATVAAPTAASASQPASAATTPVATSPATTPVLGSEKAGNGRRRVQDLNDKPRAKVVEMSSEDMEKFQLRRPETPVQVKPDSKQAQRDQLIQDLQKFFQQQQQEGSQDKKQQQQQLQDEIKEVTRVEMRNGLTKPQLYYILVSSLFTETSVETWKKVLTEKEKLLANFVRSSEDQLALMRAWEQMFVKHRPNMMARAPIVMKGLYDTELVEEDVMLAWYDLATTDAELKKKCVVFVDWLRSAEEDRSRSVKNYCSISDKYPQHSTREYMSFTRFEQIKIWRSLSSILPIFQKSNRKMDDTTLDDDADDEDPRKKLKKIVFQPQHIRSCWLYLMKLPAANRSRFCIQSKMTDNFIDIREERPMRIL</sequence>
<dbReference type="InterPro" id="IPR036855">
    <property type="entry name" value="Znf_CCCH_sf"/>
</dbReference>
<dbReference type="OrthoDB" id="410307at2759"/>
<feature type="compositionally biased region" description="Polar residues" evidence="10">
    <location>
        <begin position="158"/>
        <end position="169"/>
    </location>
</feature>
<protein>
    <recommendedName>
        <fullName evidence="2">Bis(5'-nucleosyl)-tetraphosphatase [asymmetrical]</fullName>
    </recommendedName>
    <alternativeName>
        <fullName evidence="8">Diadenosine 5',5'''-P1,P4-tetraphosphate asymmetrical hydrolase</fullName>
    </alternativeName>
</protein>
<accession>A0A9P5S2C1</accession>
<reference evidence="14" key="1">
    <citation type="journal article" date="2020" name="Fungal Divers.">
        <title>Resolving the Mortierellaceae phylogeny through synthesis of multi-gene phylogenetics and phylogenomics.</title>
        <authorList>
            <person name="Vandepol N."/>
            <person name="Liber J."/>
            <person name="Desiro A."/>
            <person name="Na H."/>
            <person name="Kennedy M."/>
            <person name="Barry K."/>
            <person name="Grigoriev I.V."/>
            <person name="Miller A.N."/>
            <person name="O'Donnell K."/>
            <person name="Stajich J.E."/>
            <person name="Bonito G."/>
        </authorList>
    </citation>
    <scope>NUCLEOTIDE SEQUENCE</scope>
    <source>
        <strain evidence="14">NRRL 6426</strain>
    </source>
</reference>
<feature type="compositionally biased region" description="Basic and acidic residues" evidence="10">
    <location>
        <begin position="536"/>
        <end position="548"/>
    </location>
</feature>
<gene>
    <name evidence="14" type="primary">NUDT2</name>
    <name evidence="14" type="ORF">BG015_006501</name>
</gene>
<dbReference type="GO" id="GO:0006167">
    <property type="term" value="P:AMP biosynthetic process"/>
    <property type="evidence" value="ECO:0007669"/>
    <property type="project" value="TreeGrafter"/>
</dbReference>
<dbReference type="Pfam" id="PF00642">
    <property type="entry name" value="zf-CCCH"/>
    <property type="match status" value="1"/>
</dbReference>
<dbReference type="PANTHER" id="PTHR21340:SF0">
    <property type="entry name" value="BIS(5'-NUCLEOSYL)-TETRAPHOSPHATASE [ASYMMETRICAL]"/>
    <property type="match status" value="1"/>
</dbReference>
<dbReference type="GO" id="GO:0008270">
    <property type="term" value="F:zinc ion binding"/>
    <property type="evidence" value="ECO:0007669"/>
    <property type="project" value="UniProtKB-KW"/>
</dbReference>
<dbReference type="GO" id="GO:0010468">
    <property type="term" value="P:regulation of gene expression"/>
    <property type="evidence" value="ECO:0007669"/>
    <property type="project" value="UniProtKB-ARBA"/>
</dbReference>
<feature type="region of interest" description="Disordered" evidence="10">
    <location>
        <begin position="148"/>
        <end position="169"/>
    </location>
</feature>
<dbReference type="Gene3D" id="1.25.40.180">
    <property type="match status" value="1"/>
</dbReference>
<evidence type="ECO:0000256" key="8">
    <source>
        <dbReference type="ARBA" id="ARBA00032644"/>
    </source>
</evidence>
<evidence type="ECO:0000256" key="9">
    <source>
        <dbReference type="PROSITE-ProRule" id="PRU00723"/>
    </source>
</evidence>
<feature type="domain" description="Nudix hydrolase" evidence="13">
    <location>
        <begin position="3"/>
        <end position="135"/>
    </location>
</feature>
<feature type="region of interest" description="Disordered" evidence="10">
    <location>
        <begin position="337"/>
        <end position="479"/>
    </location>
</feature>
<feature type="domain" description="C3H1-type" evidence="11">
    <location>
        <begin position="237"/>
        <end position="265"/>
    </location>
</feature>
<feature type="compositionally biased region" description="Low complexity" evidence="10">
    <location>
        <begin position="213"/>
        <end position="222"/>
    </location>
</feature>
<feature type="domain" description="W2" evidence="12">
    <location>
        <begin position="573"/>
        <end position="741"/>
    </location>
</feature>
<keyword evidence="3 9" id="KW-0479">Metal-binding</keyword>
<dbReference type="PROSITE" id="PS51363">
    <property type="entry name" value="W2"/>
    <property type="match status" value="1"/>
</dbReference>
<dbReference type="SMART" id="SM00356">
    <property type="entry name" value="ZnF_C3H1"/>
    <property type="match status" value="2"/>
</dbReference>
<dbReference type="EMBL" id="JAAAUQ010000311">
    <property type="protein sequence ID" value="KAF9151581.1"/>
    <property type="molecule type" value="Genomic_DNA"/>
</dbReference>
<dbReference type="Gene3D" id="4.10.1000.10">
    <property type="entry name" value="Zinc finger, CCCH-type"/>
    <property type="match status" value="2"/>
</dbReference>
<evidence type="ECO:0000313" key="15">
    <source>
        <dbReference type="Proteomes" id="UP000748756"/>
    </source>
</evidence>
<evidence type="ECO:0000259" key="13">
    <source>
        <dbReference type="PROSITE" id="PS51462"/>
    </source>
</evidence>
<feature type="region of interest" description="Disordered" evidence="10">
    <location>
        <begin position="501"/>
        <end position="577"/>
    </location>
</feature>
<feature type="domain" description="C3H1-type" evidence="11">
    <location>
        <begin position="302"/>
        <end position="330"/>
    </location>
</feature>
<evidence type="ECO:0000256" key="10">
    <source>
        <dbReference type="SAM" id="MobiDB-lite"/>
    </source>
</evidence>
<dbReference type="InterPro" id="IPR003565">
    <property type="entry name" value="Tetra_PHTase"/>
</dbReference>
<organism evidence="14 15">
    <name type="scientific">Linnemannia schmuckeri</name>
    <dbReference type="NCBI Taxonomy" id="64567"/>
    <lineage>
        <taxon>Eukaryota</taxon>
        <taxon>Fungi</taxon>
        <taxon>Fungi incertae sedis</taxon>
        <taxon>Mucoromycota</taxon>
        <taxon>Mortierellomycotina</taxon>
        <taxon>Mortierellomycetes</taxon>
        <taxon>Mortierellales</taxon>
        <taxon>Mortierellaceae</taxon>
        <taxon>Linnemannia</taxon>
    </lineage>
</organism>
<dbReference type="AlphaFoldDB" id="A0A9P5S2C1"/>
<feature type="compositionally biased region" description="Polar residues" evidence="10">
    <location>
        <begin position="466"/>
        <end position="479"/>
    </location>
</feature>
<dbReference type="SUPFAM" id="SSF48371">
    <property type="entry name" value="ARM repeat"/>
    <property type="match status" value="1"/>
</dbReference>
<evidence type="ECO:0000259" key="11">
    <source>
        <dbReference type="PROSITE" id="PS50103"/>
    </source>
</evidence>
<evidence type="ECO:0000256" key="3">
    <source>
        <dbReference type="ARBA" id="ARBA00022723"/>
    </source>
</evidence>
<dbReference type="SMART" id="SM00515">
    <property type="entry name" value="eIF5C"/>
    <property type="match status" value="1"/>
</dbReference>
<feature type="compositionally biased region" description="Basic and acidic residues" evidence="10">
    <location>
        <begin position="400"/>
        <end position="411"/>
    </location>
</feature>
<comment type="similarity">
    <text evidence="1">Belongs to the Nudix hydrolase family.</text>
</comment>
<dbReference type="InterPro" id="IPR016024">
    <property type="entry name" value="ARM-type_fold"/>
</dbReference>
<feature type="compositionally biased region" description="Basic and acidic residues" evidence="10">
    <location>
        <begin position="203"/>
        <end position="212"/>
    </location>
</feature>
<dbReference type="PROSITE" id="PS50103">
    <property type="entry name" value="ZF_C3H1"/>
    <property type="match status" value="2"/>
</dbReference>
<keyword evidence="5 9" id="KW-0863">Zinc-finger</keyword>
<dbReference type="SUPFAM" id="SSF90229">
    <property type="entry name" value="CCCH zinc finger"/>
    <property type="match status" value="2"/>
</dbReference>
<keyword evidence="15" id="KW-1185">Reference proteome</keyword>
<feature type="region of interest" description="Disordered" evidence="10">
    <location>
        <begin position="269"/>
        <end position="300"/>
    </location>
</feature>
<dbReference type="InterPro" id="IPR015797">
    <property type="entry name" value="NUDIX_hydrolase-like_dom_sf"/>
</dbReference>
<feature type="compositionally biased region" description="Low complexity" evidence="10">
    <location>
        <begin position="501"/>
        <end position="524"/>
    </location>
</feature>
<evidence type="ECO:0000259" key="12">
    <source>
        <dbReference type="PROSITE" id="PS51363"/>
    </source>
</evidence>
<dbReference type="GO" id="GO:0051252">
    <property type="term" value="P:regulation of RNA metabolic process"/>
    <property type="evidence" value="ECO:0007669"/>
    <property type="project" value="UniProtKB-ARBA"/>
</dbReference>
<keyword evidence="7 9" id="KW-0862">Zinc</keyword>
<dbReference type="InterPro" id="IPR003307">
    <property type="entry name" value="W2_domain"/>
</dbReference>
<evidence type="ECO:0000256" key="6">
    <source>
        <dbReference type="ARBA" id="ARBA00022801"/>
    </source>
</evidence>
<evidence type="ECO:0000313" key="14">
    <source>
        <dbReference type="EMBL" id="KAF9151581.1"/>
    </source>
</evidence>
<evidence type="ECO:0000256" key="1">
    <source>
        <dbReference type="ARBA" id="ARBA00005582"/>
    </source>
</evidence>
<dbReference type="GO" id="GO:0006754">
    <property type="term" value="P:ATP biosynthetic process"/>
    <property type="evidence" value="ECO:0007669"/>
    <property type="project" value="TreeGrafter"/>
</dbReference>
<dbReference type="InterPro" id="IPR000571">
    <property type="entry name" value="Znf_CCCH"/>
</dbReference>
<evidence type="ECO:0000256" key="7">
    <source>
        <dbReference type="ARBA" id="ARBA00022833"/>
    </source>
</evidence>
<dbReference type="GO" id="GO:0004081">
    <property type="term" value="F:bis(5'-nucleosyl)-tetraphosphatase (asymmetrical) activity"/>
    <property type="evidence" value="ECO:0007669"/>
    <property type="project" value="TreeGrafter"/>
</dbReference>
<evidence type="ECO:0000256" key="5">
    <source>
        <dbReference type="ARBA" id="ARBA00022771"/>
    </source>
</evidence>
<feature type="compositionally biased region" description="Low complexity" evidence="10">
    <location>
        <begin position="339"/>
        <end position="362"/>
    </location>
</feature>
<evidence type="ECO:0000256" key="2">
    <source>
        <dbReference type="ARBA" id="ARBA00018911"/>
    </source>
</evidence>
<dbReference type="Gene3D" id="3.90.79.10">
    <property type="entry name" value="Nucleoside Triphosphate Pyrophosphohydrolase"/>
    <property type="match status" value="1"/>
</dbReference>
<dbReference type="Pfam" id="PF02020">
    <property type="entry name" value="W2"/>
    <property type="match status" value="1"/>
</dbReference>
<dbReference type="InterPro" id="IPR000086">
    <property type="entry name" value="NUDIX_hydrolase_dom"/>
</dbReference>
<evidence type="ECO:0000256" key="4">
    <source>
        <dbReference type="ARBA" id="ARBA00022741"/>
    </source>
</evidence>
<feature type="region of interest" description="Disordered" evidence="10">
    <location>
        <begin position="189"/>
        <end position="235"/>
    </location>
</feature>
<proteinExistence type="inferred from homology"/>
<keyword evidence="4" id="KW-0547">Nucleotide-binding</keyword>
<dbReference type="FunFam" id="4.10.1000.10:FF:000003">
    <property type="entry name" value="Zinc finger CCCH domain-containing protein"/>
    <property type="match status" value="2"/>
</dbReference>
<dbReference type="GO" id="GO:0000166">
    <property type="term" value="F:nucleotide binding"/>
    <property type="evidence" value="ECO:0007669"/>
    <property type="project" value="UniProtKB-KW"/>
</dbReference>
<feature type="zinc finger region" description="C3H1-type" evidence="9">
    <location>
        <begin position="302"/>
        <end position="330"/>
    </location>
</feature>
<name>A0A9P5S2C1_9FUNG</name>
<dbReference type="InterPro" id="IPR051325">
    <property type="entry name" value="Nudix_hydrolase_domain"/>
</dbReference>
<dbReference type="PROSITE" id="PS51462">
    <property type="entry name" value="NUDIX"/>
    <property type="match status" value="1"/>
</dbReference>
<dbReference type="CDD" id="cd03428">
    <property type="entry name" value="NUDIX_Ap4A_Nudt2"/>
    <property type="match status" value="1"/>
</dbReference>
<feature type="compositionally biased region" description="Basic and acidic residues" evidence="10">
    <location>
        <begin position="555"/>
        <end position="565"/>
    </location>
</feature>
<comment type="caution">
    <text evidence="14">The sequence shown here is derived from an EMBL/GenBank/DDBJ whole genome shotgun (WGS) entry which is preliminary data.</text>
</comment>
<dbReference type="Proteomes" id="UP000748756">
    <property type="component" value="Unassembled WGS sequence"/>
</dbReference>
<feature type="zinc finger region" description="C3H1-type" evidence="9">
    <location>
        <begin position="237"/>
        <end position="265"/>
    </location>
</feature>
<dbReference type="SUPFAM" id="SSF55811">
    <property type="entry name" value="Nudix"/>
    <property type="match status" value="1"/>
</dbReference>